<evidence type="ECO:0000313" key="1">
    <source>
        <dbReference type="EMBL" id="KZT70222.1"/>
    </source>
</evidence>
<dbReference type="OrthoDB" id="3192156at2759"/>
<dbReference type="STRING" id="1314783.A0A165R2Q9"/>
<name>A0A165R2Q9_9APHY</name>
<keyword evidence="2" id="KW-1185">Reference proteome</keyword>
<evidence type="ECO:0000313" key="2">
    <source>
        <dbReference type="Proteomes" id="UP000076727"/>
    </source>
</evidence>
<proteinExistence type="predicted"/>
<gene>
    <name evidence="1" type="ORF">DAEQUDRAFT_689838</name>
</gene>
<dbReference type="AlphaFoldDB" id="A0A165R2Q9"/>
<organism evidence="1 2">
    <name type="scientific">Daedalea quercina L-15889</name>
    <dbReference type="NCBI Taxonomy" id="1314783"/>
    <lineage>
        <taxon>Eukaryota</taxon>
        <taxon>Fungi</taxon>
        <taxon>Dikarya</taxon>
        <taxon>Basidiomycota</taxon>
        <taxon>Agaricomycotina</taxon>
        <taxon>Agaricomycetes</taxon>
        <taxon>Polyporales</taxon>
        <taxon>Fomitopsis</taxon>
    </lineage>
</organism>
<reference evidence="1 2" key="1">
    <citation type="journal article" date="2016" name="Mol. Biol. Evol.">
        <title>Comparative Genomics of Early-Diverging Mushroom-Forming Fungi Provides Insights into the Origins of Lignocellulose Decay Capabilities.</title>
        <authorList>
            <person name="Nagy L.G."/>
            <person name="Riley R."/>
            <person name="Tritt A."/>
            <person name="Adam C."/>
            <person name="Daum C."/>
            <person name="Floudas D."/>
            <person name="Sun H."/>
            <person name="Yadav J.S."/>
            <person name="Pangilinan J."/>
            <person name="Larsson K.H."/>
            <person name="Matsuura K."/>
            <person name="Barry K."/>
            <person name="Labutti K."/>
            <person name="Kuo R."/>
            <person name="Ohm R.A."/>
            <person name="Bhattacharya S.S."/>
            <person name="Shirouzu T."/>
            <person name="Yoshinaga Y."/>
            <person name="Martin F.M."/>
            <person name="Grigoriev I.V."/>
            <person name="Hibbett D.S."/>
        </authorList>
    </citation>
    <scope>NUCLEOTIDE SEQUENCE [LARGE SCALE GENOMIC DNA]</scope>
    <source>
        <strain evidence="1 2">L-15889</strain>
    </source>
</reference>
<dbReference type="EMBL" id="KV429053">
    <property type="protein sequence ID" value="KZT70222.1"/>
    <property type="molecule type" value="Genomic_DNA"/>
</dbReference>
<protein>
    <submittedName>
        <fullName evidence="1">Uncharacterized protein</fullName>
    </submittedName>
</protein>
<dbReference type="Proteomes" id="UP000076727">
    <property type="component" value="Unassembled WGS sequence"/>
</dbReference>
<sequence length="302" mass="32563">MLDLLLAPIVEVYRLALQPVAPFTWFGLPFSTLDVAAAFRTCIALRQIQEQLHKEHIAKKAAVKDASIPDVQERSFVRDLTAVLLVVFGGEALSAPALGIPASFMVSGAGIGLWAAVRAVIDKLPAIHAPSLQTELPASLLDGFTRAFLLCTLIPPMVVGHPMEAVAASPWSLLVTSLVTANGGFFLVNTLSFLQPYALTLTTPGEMLPWGWTTTDLWAAPFVTGLYALLTHAQPFWADVHAVTLGWLGSSASEHTKVQPVDPEYARALCAVVLMGLFTKRTVKNFGISQVKRIEGPKTKVQ</sequence>
<accession>A0A165R2Q9</accession>